<feature type="repeat" description="WD" evidence="7">
    <location>
        <begin position="918"/>
        <end position="944"/>
    </location>
</feature>
<feature type="compositionally biased region" description="Polar residues" evidence="8">
    <location>
        <begin position="163"/>
        <end position="174"/>
    </location>
</feature>
<dbReference type="InterPro" id="IPR028598">
    <property type="entry name" value="BOP1/Erb1"/>
</dbReference>
<keyword evidence="11" id="KW-1185">Reference proteome</keyword>
<dbReference type="PROSITE" id="PS00678">
    <property type="entry name" value="WD_REPEATS_1"/>
    <property type="match status" value="1"/>
</dbReference>
<feature type="repeat" description="WD" evidence="7">
    <location>
        <begin position="556"/>
        <end position="597"/>
    </location>
</feature>
<feature type="region of interest" description="Disordered" evidence="8">
    <location>
        <begin position="1"/>
        <end position="222"/>
    </location>
</feature>
<evidence type="ECO:0000259" key="9">
    <source>
        <dbReference type="SMART" id="SM01035"/>
    </source>
</evidence>
<organism evidence="10 11">
    <name type="scientific">Testicularia cyperi</name>
    <dbReference type="NCBI Taxonomy" id="1882483"/>
    <lineage>
        <taxon>Eukaryota</taxon>
        <taxon>Fungi</taxon>
        <taxon>Dikarya</taxon>
        <taxon>Basidiomycota</taxon>
        <taxon>Ustilaginomycotina</taxon>
        <taxon>Ustilaginomycetes</taxon>
        <taxon>Ustilaginales</taxon>
        <taxon>Anthracoideaceae</taxon>
        <taxon>Testicularia</taxon>
    </lineage>
</organism>
<gene>
    <name evidence="6" type="primary">ERB1</name>
    <name evidence="10" type="ORF">BCV70DRAFT_198285</name>
</gene>
<keyword evidence="3 7" id="KW-0853">WD repeat</keyword>
<comment type="subunit">
    <text evidence="6">Component of the NOP7 complex, composed of ERB1, NOP7 and YTM1. Within the NOP7 complex ERB1 appears to interact directly with NOP7 and YTM1. The NOP7 complex also associates with the 66S pre-ribosome.</text>
</comment>
<dbReference type="SMART" id="SM00320">
    <property type="entry name" value="WD40"/>
    <property type="match status" value="6"/>
</dbReference>
<feature type="compositionally biased region" description="Acidic residues" evidence="8">
    <location>
        <begin position="57"/>
        <end position="74"/>
    </location>
</feature>
<evidence type="ECO:0000256" key="2">
    <source>
        <dbReference type="ARBA" id="ARBA00022552"/>
    </source>
</evidence>
<feature type="compositionally biased region" description="Acidic residues" evidence="8">
    <location>
        <begin position="102"/>
        <end position="117"/>
    </location>
</feature>
<evidence type="ECO:0000256" key="4">
    <source>
        <dbReference type="ARBA" id="ARBA00022737"/>
    </source>
</evidence>
<feature type="compositionally biased region" description="Acidic residues" evidence="8">
    <location>
        <begin position="134"/>
        <end position="162"/>
    </location>
</feature>
<dbReference type="STRING" id="1882483.A0A317XVA3"/>
<dbReference type="GO" id="GO:0070545">
    <property type="term" value="C:PeBoW complex"/>
    <property type="evidence" value="ECO:0007669"/>
    <property type="project" value="TreeGrafter"/>
</dbReference>
<dbReference type="InterPro" id="IPR019775">
    <property type="entry name" value="WD40_repeat_CS"/>
</dbReference>
<dbReference type="InParanoid" id="A0A317XVA3"/>
<dbReference type="EMBL" id="KZ819189">
    <property type="protein sequence ID" value="PWZ02002.1"/>
    <property type="molecule type" value="Genomic_DNA"/>
</dbReference>
<dbReference type="InterPro" id="IPR036322">
    <property type="entry name" value="WD40_repeat_dom_sf"/>
</dbReference>
<feature type="compositionally biased region" description="Low complexity" evidence="8">
    <location>
        <begin position="688"/>
        <end position="700"/>
    </location>
</feature>
<feature type="domain" description="BOP1 N-terminal" evidence="9">
    <location>
        <begin position="288"/>
        <end position="548"/>
    </location>
</feature>
<dbReference type="GO" id="GO:0005654">
    <property type="term" value="C:nucleoplasm"/>
    <property type="evidence" value="ECO:0007669"/>
    <property type="project" value="UniProtKB-SubCell"/>
</dbReference>
<feature type="compositionally biased region" description="Low complexity" evidence="8">
    <location>
        <begin position="34"/>
        <end position="44"/>
    </location>
</feature>
<feature type="repeat" description="WD" evidence="7">
    <location>
        <begin position="856"/>
        <end position="887"/>
    </location>
</feature>
<dbReference type="SUPFAM" id="SSF50978">
    <property type="entry name" value="WD40 repeat-like"/>
    <property type="match status" value="1"/>
</dbReference>
<dbReference type="Proteomes" id="UP000246740">
    <property type="component" value="Unassembled WGS sequence"/>
</dbReference>
<dbReference type="HAMAP" id="MF_03027">
    <property type="entry name" value="BOP1"/>
    <property type="match status" value="1"/>
</dbReference>
<dbReference type="SMART" id="SM01035">
    <property type="entry name" value="BOP1NT"/>
    <property type="match status" value="1"/>
</dbReference>
<dbReference type="GO" id="GO:0030687">
    <property type="term" value="C:preribosome, large subunit precursor"/>
    <property type="evidence" value="ECO:0007669"/>
    <property type="project" value="UniProtKB-UniRule"/>
</dbReference>
<dbReference type="AlphaFoldDB" id="A0A317XVA3"/>
<keyword evidence="5 6" id="KW-0539">Nucleus</keyword>
<dbReference type="GO" id="GO:0000466">
    <property type="term" value="P:maturation of 5.8S rRNA from tricistronic rRNA transcript (SSU-rRNA, 5.8S rRNA, LSU-rRNA)"/>
    <property type="evidence" value="ECO:0007669"/>
    <property type="project" value="UniProtKB-UniRule"/>
</dbReference>
<protein>
    <recommendedName>
        <fullName evidence="6">Ribosome biogenesis protein ERB1</fullName>
    </recommendedName>
    <alternativeName>
        <fullName evidence="6">Eukaryotic ribosome biogenesis protein 1</fullName>
    </alternativeName>
</protein>
<proteinExistence type="inferred from homology"/>
<keyword evidence="1 6" id="KW-0690">Ribosome biogenesis</keyword>
<dbReference type="Gene3D" id="2.130.10.10">
    <property type="entry name" value="YVTN repeat-like/Quinoprotein amine dehydrogenase"/>
    <property type="match status" value="1"/>
</dbReference>
<evidence type="ECO:0000256" key="7">
    <source>
        <dbReference type="PROSITE-ProRule" id="PRU00221"/>
    </source>
</evidence>
<evidence type="ECO:0000256" key="8">
    <source>
        <dbReference type="SAM" id="MobiDB-lite"/>
    </source>
</evidence>
<keyword evidence="2 6" id="KW-0698">rRNA processing</keyword>
<name>A0A317XVA3_9BASI</name>
<feature type="region of interest" description="Disordered" evidence="8">
    <location>
        <begin position="257"/>
        <end position="284"/>
    </location>
</feature>
<dbReference type="FunFam" id="2.130.10.10:FF:000576">
    <property type="entry name" value="Ribosome biogenesis protein ERB1"/>
    <property type="match status" value="1"/>
</dbReference>
<evidence type="ECO:0000256" key="5">
    <source>
        <dbReference type="ARBA" id="ARBA00023242"/>
    </source>
</evidence>
<comment type="subcellular location">
    <subcellularLocation>
        <location evidence="6">Nucleus</location>
        <location evidence="6">Nucleolus</location>
    </subcellularLocation>
    <subcellularLocation>
        <location evidence="6">Nucleus</location>
        <location evidence="6">Nucleoplasm</location>
    </subcellularLocation>
</comment>
<dbReference type="PROSITE" id="PS50082">
    <property type="entry name" value="WD_REPEATS_2"/>
    <property type="match status" value="3"/>
</dbReference>
<evidence type="ECO:0000256" key="3">
    <source>
        <dbReference type="ARBA" id="ARBA00022574"/>
    </source>
</evidence>
<accession>A0A317XVA3</accession>
<evidence type="ECO:0000313" key="11">
    <source>
        <dbReference type="Proteomes" id="UP000246740"/>
    </source>
</evidence>
<reference evidence="10 11" key="1">
    <citation type="journal article" date="2018" name="Mol. Biol. Evol.">
        <title>Broad Genomic Sampling Reveals a Smut Pathogenic Ancestry of the Fungal Clade Ustilaginomycotina.</title>
        <authorList>
            <person name="Kijpornyongpan T."/>
            <person name="Mondo S.J."/>
            <person name="Barry K."/>
            <person name="Sandor L."/>
            <person name="Lee J."/>
            <person name="Lipzen A."/>
            <person name="Pangilinan J."/>
            <person name="LaButti K."/>
            <person name="Hainaut M."/>
            <person name="Henrissat B."/>
            <person name="Grigoriev I.V."/>
            <person name="Spatafora J.W."/>
            <person name="Aime M.C."/>
        </authorList>
    </citation>
    <scope>NUCLEOTIDE SEQUENCE [LARGE SCALE GENOMIC DNA]</scope>
    <source>
        <strain evidence="10 11">MCA 3645</strain>
    </source>
</reference>
<dbReference type="Pfam" id="PF08145">
    <property type="entry name" value="BOP1NT"/>
    <property type="match status" value="1"/>
</dbReference>
<dbReference type="FunCoup" id="A0A317XVA3">
    <property type="interactions" value="412"/>
</dbReference>
<comment type="function">
    <text evidence="6">Component of the NOP7 complex, which is required for maturation of the 25S and 5.8S ribosomal RNAs and formation of the 60S ribosome.</text>
</comment>
<feature type="compositionally biased region" description="Acidic residues" evidence="8">
    <location>
        <begin position="265"/>
        <end position="275"/>
    </location>
</feature>
<dbReference type="InterPro" id="IPR012953">
    <property type="entry name" value="BOP1_N_dom"/>
</dbReference>
<comment type="similarity">
    <text evidence="6">Belongs to the WD repeat BOP1/ERB1 family.</text>
</comment>
<sequence length="944" mass="104319">MPPSSKAASKPRATVPTSAGAASKRKRNPPAPTPSASTSSSANPKGKSKQLAQTLDLDLDSEDDDDEQDDDFEQGDLAALETDEDDDEDADEFPEIDLGASDQDDQDEDEDEEDDVGEPQNNRANSLRKAAQKDDEDDDDGDDESVELEDSQAGDSDEEEQEGYNSSDIDNLYNSEDEDERASEFAARSDASQTSIEEELSRMVARHSTKPAEAGDSHTNKLGIPLHQAARAFDSTRNPDGSAKGVFQKSKITGEMKRVYPEIQPDYDSDSSTEDPENRIGNVPLEWYDDMPHIGYDINGRKVLKPATKDELEKFLDTVDGDGEAWFSAKDKSTGKDVRLTDEELQIIRKLQSAEIPDDAYDPYEDYVDWYTGPDKVMQTPLTSRPEPKSRFVPSKWEHKKVMKIVRAIREGRITPGAPKKDAKPRYYNIWADSVEQERNPWTLMAAPKLPLPGHAESYNPPEEYLFNEEEEKDWREADPEDRKQNYLPAKHGSLRHVPGYDGFVQERFERCLDLYLAPRMTRKKLDVDNPESLLPKLPSPKELRPFPTATSVVYAHPNSVRVRCISVDPTGQWMVTGADDGRARLWDVAVGRCAASWDLCEGFPKSERSAVHSVAWCPTRNYSLFAATVNGRVAVIAPPQTQNYAKVASGPASSKSRSLSGATPTSTASFLYATAAAATAASSASADASSSSSTTASKAPVKWTRPAETERRKGVAMYVAITSSSAPSLKSIVWHAKGDYFATVATDNAAGAAAVLIHQLTKHRSQSPFRRASKGSTVQKAVFHPVKPWLFVATQRYVRVYDLMAQTLVKTLQTGFKWISSLDVHATGDHLLVGSYDKKLAWFDLDLSAKPFKVLKYHAKAVRSVAFSPAWNLFADASDDGTIQVFYAKVHNDFSQNVTLVPLKILRGHAIHNGLGVLDLKWHPTQPWLLSTGADGNAHLWST</sequence>
<feature type="region of interest" description="Disordered" evidence="8">
    <location>
        <begin position="688"/>
        <end position="709"/>
    </location>
</feature>
<dbReference type="PROSITE" id="PS50294">
    <property type="entry name" value="WD_REPEATS_REGION"/>
    <property type="match status" value="2"/>
</dbReference>
<dbReference type="OrthoDB" id="5571054at2759"/>
<dbReference type="GO" id="GO:0000463">
    <property type="term" value="P:maturation of LSU-rRNA from tricistronic rRNA transcript (SSU-rRNA, 5.8S rRNA, LSU-rRNA)"/>
    <property type="evidence" value="ECO:0007669"/>
    <property type="project" value="UniProtKB-UniRule"/>
</dbReference>
<dbReference type="Pfam" id="PF00400">
    <property type="entry name" value="WD40"/>
    <property type="match status" value="4"/>
</dbReference>
<evidence type="ECO:0000256" key="1">
    <source>
        <dbReference type="ARBA" id="ARBA00022517"/>
    </source>
</evidence>
<dbReference type="PANTHER" id="PTHR17605">
    <property type="entry name" value="RIBOSOME BIOGENESIS PROTEIN BOP1 BLOCK OF PROLIFERATION 1 PROTEIN"/>
    <property type="match status" value="1"/>
</dbReference>
<dbReference type="PANTHER" id="PTHR17605:SF0">
    <property type="entry name" value="RIBOSOME BIOGENESIS PROTEIN BOP1"/>
    <property type="match status" value="1"/>
</dbReference>
<dbReference type="GO" id="GO:0043021">
    <property type="term" value="F:ribonucleoprotein complex binding"/>
    <property type="evidence" value="ECO:0007669"/>
    <property type="project" value="UniProtKB-UniRule"/>
</dbReference>
<feature type="compositionally biased region" description="Acidic residues" evidence="8">
    <location>
        <begin position="81"/>
        <end position="95"/>
    </location>
</feature>
<keyword evidence="4" id="KW-0677">Repeat</keyword>
<dbReference type="InterPro" id="IPR001680">
    <property type="entry name" value="WD40_rpt"/>
</dbReference>
<evidence type="ECO:0000256" key="6">
    <source>
        <dbReference type="HAMAP-Rule" id="MF_03027"/>
    </source>
</evidence>
<evidence type="ECO:0000313" key="10">
    <source>
        <dbReference type="EMBL" id="PWZ02002.1"/>
    </source>
</evidence>
<dbReference type="InterPro" id="IPR015943">
    <property type="entry name" value="WD40/YVTN_repeat-like_dom_sf"/>
</dbReference>